<accession>A0A285U8D5</accession>
<dbReference type="OrthoDB" id="8450964at2"/>
<proteinExistence type="predicted"/>
<dbReference type="Pfam" id="PF19114">
    <property type="entry name" value="EsV_1_7_cys"/>
    <property type="match status" value="1"/>
</dbReference>
<gene>
    <name evidence="1" type="ORF">SAMN05892877_1052</name>
</gene>
<reference evidence="1 2" key="1">
    <citation type="submission" date="2017-08" db="EMBL/GenBank/DDBJ databases">
        <authorList>
            <person name="de Groot N.N."/>
        </authorList>
    </citation>
    <scope>NUCLEOTIDE SEQUENCE [LARGE SCALE GENOMIC DNA]</scope>
    <source>
        <strain evidence="1 2">JC85</strain>
    </source>
</reference>
<dbReference type="InterPro" id="IPR043822">
    <property type="entry name" value="EsV_1_7_cys"/>
</dbReference>
<dbReference type="AlphaFoldDB" id="A0A285U8D5"/>
<dbReference type="RefSeq" id="WP_102026003.1">
    <property type="nucleotide sequence ID" value="NZ_OBQD01000005.1"/>
</dbReference>
<sequence>MEQKLMSDEKPNGQKAASIHEEHWCQHPACKRWGSFGYDRGKGTIDWWCGEHRPDSAGESR</sequence>
<dbReference type="EMBL" id="OBQD01000005">
    <property type="protein sequence ID" value="SOC38089.1"/>
    <property type="molecule type" value="Genomic_DNA"/>
</dbReference>
<name>A0A285U8D5_9HYPH</name>
<protein>
    <submittedName>
        <fullName evidence="1">Uncharacterized protein</fullName>
    </submittedName>
</protein>
<keyword evidence="2" id="KW-1185">Reference proteome</keyword>
<evidence type="ECO:0000313" key="2">
    <source>
        <dbReference type="Proteomes" id="UP000219167"/>
    </source>
</evidence>
<dbReference type="Proteomes" id="UP000219167">
    <property type="component" value="Unassembled WGS sequence"/>
</dbReference>
<evidence type="ECO:0000313" key="1">
    <source>
        <dbReference type="EMBL" id="SOC38089.1"/>
    </source>
</evidence>
<organism evidence="1 2">
    <name type="scientific">Rhizobium subbaraonis</name>
    <dbReference type="NCBI Taxonomy" id="908946"/>
    <lineage>
        <taxon>Bacteria</taxon>
        <taxon>Pseudomonadati</taxon>
        <taxon>Pseudomonadota</taxon>
        <taxon>Alphaproteobacteria</taxon>
        <taxon>Hyphomicrobiales</taxon>
        <taxon>Rhizobiaceae</taxon>
        <taxon>Rhizobium/Agrobacterium group</taxon>
        <taxon>Rhizobium</taxon>
    </lineage>
</organism>